<feature type="compositionally biased region" description="Basic and acidic residues" evidence="1">
    <location>
        <begin position="83"/>
        <end position="96"/>
    </location>
</feature>
<feature type="region of interest" description="Disordered" evidence="1">
    <location>
        <begin position="1"/>
        <end position="25"/>
    </location>
</feature>
<organism evidence="2 3">
    <name type="scientific">Artemisia annua</name>
    <name type="common">Sweet wormwood</name>
    <dbReference type="NCBI Taxonomy" id="35608"/>
    <lineage>
        <taxon>Eukaryota</taxon>
        <taxon>Viridiplantae</taxon>
        <taxon>Streptophyta</taxon>
        <taxon>Embryophyta</taxon>
        <taxon>Tracheophyta</taxon>
        <taxon>Spermatophyta</taxon>
        <taxon>Magnoliopsida</taxon>
        <taxon>eudicotyledons</taxon>
        <taxon>Gunneridae</taxon>
        <taxon>Pentapetalae</taxon>
        <taxon>asterids</taxon>
        <taxon>campanulids</taxon>
        <taxon>Asterales</taxon>
        <taxon>Asteraceae</taxon>
        <taxon>Asteroideae</taxon>
        <taxon>Anthemideae</taxon>
        <taxon>Artemisiinae</taxon>
        <taxon>Artemisia</taxon>
    </lineage>
</organism>
<evidence type="ECO:0000313" key="3">
    <source>
        <dbReference type="Proteomes" id="UP000245207"/>
    </source>
</evidence>
<keyword evidence="2" id="KW-0808">Transferase</keyword>
<protein>
    <submittedName>
        <fullName evidence="2">RNA-directed DNA polymerase, eukaryota, Reverse transcriptase zinc-binding domain protein</fullName>
    </submittedName>
</protein>
<dbReference type="OrthoDB" id="1932741at2759"/>
<feature type="compositionally biased region" description="Polar residues" evidence="1">
    <location>
        <begin position="12"/>
        <end position="25"/>
    </location>
</feature>
<feature type="compositionally biased region" description="Basic and acidic residues" evidence="1">
    <location>
        <begin position="66"/>
        <end position="76"/>
    </location>
</feature>
<feature type="compositionally biased region" description="Polar residues" evidence="1">
    <location>
        <begin position="116"/>
        <end position="126"/>
    </location>
</feature>
<keyword evidence="2" id="KW-0548">Nucleotidyltransferase</keyword>
<feature type="region of interest" description="Disordered" evidence="1">
    <location>
        <begin position="160"/>
        <end position="183"/>
    </location>
</feature>
<dbReference type="GO" id="GO:0003964">
    <property type="term" value="F:RNA-directed DNA polymerase activity"/>
    <property type="evidence" value="ECO:0007669"/>
    <property type="project" value="UniProtKB-KW"/>
</dbReference>
<evidence type="ECO:0000256" key="1">
    <source>
        <dbReference type="SAM" id="MobiDB-lite"/>
    </source>
</evidence>
<feature type="compositionally biased region" description="Basic and acidic residues" evidence="1">
    <location>
        <begin position="106"/>
        <end position="115"/>
    </location>
</feature>
<evidence type="ECO:0000313" key="2">
    <source>
        <dbReference type="EMBL" id="PWA80086.1"/>
    </source>
</evidence>
<proteinExistence type="predicted"/>
<comment type="caution">
    <text evidence="2">The sequence shown here is derived from an EMBL/GenBank/DDBJ whole genome shotgun (WGS) entry which is preliminary data.</text>
</comment>
<dbReference type="EMBL" id="PKPP01001767">
    <property type="protein sequence ID" value="PWA80086.1"/>
    <property type="molecule type" value="Genomic_DNA"/>
</dbReference>
<dbReference type="SUPFAM" id="SSF56219">
    <property type="entry name" value="DNase I-like"/>
    <property type="match status" value="1"/>
</dbReference>
<accession>A0A2U1P2V7</accession>
<dbReference type="AlphaFoldDB" id="A0A2U1P2V7"/>
<gene>
    <name evidence="2" type="ORF">CTI12_AA200230</name>
</gene>
<keyword evidence="2" id="KW-0695">RNA-directed DNA polymerase</keyword>
<keyword evidence="3" id="KW-1185">Reference proteome</keyword>
<name>A0A2U1P2V7_ARTAN</name>
<feature type="compositionally biased region" description="Basic and acidic residues" evidence="1">
    <location>
        <begin position="160"/>
        <end position="172"/>
    </location>
</feature>
<dbReference type="InterPro" id="IPR036691">
    <property type="entry name" value="Endo/exonu/phosph_ase_sf"/>
</dbReference>
<dbReference type="Proteomes" id="UP000245207">
    <property type="component" value="Unassembled WGS sequence"/>
</dbReference>
<sequence>MSQIADPVGKSSDVNDGTNVGSNLEQAYGVSVPSFAKPSVSSMVHDKPQKHNVIIKEMKSEEVSKVKMSDDGFTEVKRKKARDNKNSKKQVEEVRLTKPALSLQYHRVEKGETSKQKASSNESMKSVAQDDDATWGTYSNVSHVVNDSNSEDVDEYITMEERKKSDSQESSKDQGASTPFEGNHDEVDVSVIHQDPQVIHTRVWNKADRKELFCSFVYAHNYYIHRRPLWNGLCLHKQYINNKSWCLLGDFNASLYVDDTSIGPSTLDITMREFKECFETMEDRFVGAHAIFKPYRISDHSPSVISIPSLVKAFYFANYEHQPVSLHTTY</sequence>
<reference evidence="2 3" key="1">
    <citation type="journal article" date="2018" name="Mol. Plant">
        <title>The genome of Artemisia annua provides insight into the evolution of Asteraceae family and artemisinin biosynthesis.</title>
        <authorList>
            <person name="Shen Q."/>
            <person name="Zhang L."/>
            <person name="Liao Z."/>
            <person name="Wang S."/>
            <person name="Yan T."/>
            <person name="Shi P."/>
            <person name="Liu M."/>
            <person name="Fu X."/>
            <person name="Pan Q."/>
            <person name="Wang Y."/>
            <person name="Lv Z."/>
            <person name="Lu X."/>
            <person name="Zhang F."/>
            <person name="Jiang W."/>
            <person name="Ma Y."/>
            <person name="Chen M."/>
            <person name="Hao X."/>
            <person name="Li L."/>
            <person name="Tang Y."/>
            <person name="Lv G."/>
            <person name="Zhou Y."/>
            <person name="Sun X."/>
            <person name="Brodelius P.E."/>
            <person name="Rose J.K.C."/>
            <person name="Tang K."/>
        </authorList>
    </citation>
    <scope>NUCLEOTIDE SEQUENCE [LARGE SCALE GENOMIC DNA]</scope>
    <source>
        <strain evidence="3">cv. Huhao1</strain>
        <tissue evidence="2">Leaf</tissue>
    </source>
</reference>
<feature type="region of interest" description="Disordered" evidence="1">
    <location>
        <begin position="66"/>
        <end position="131"/>
    </location>
</feature>